<proteinExistence type="predicted"/>
<sequence length="258" mass="27652">MEGYSVNSRGARSGVAAEDALNWEKLFAQRLDLALLHLLADVGDLGEEAGLLGSGGRERISFSSSVVCMAVGKEALSRQFKSRGLGTRPYPRSGTTARSPHQEREAQKIVHQVSNSLLTNPGNPPWRILLNQLLLSDNVLRSPSVYHHVAEAGRGNAKVGSDERSVVAGWGEDEGSDAMNGVEELMSVHPPPLSPEVCIEGAFKPPPSNCIASAQWHCQQANLDLVASSANHVFVFHTHHALFSGNGIRGPKNQAALI</sequence>
<evidence type="ECO:0000256" key="1">
    <source>
        <dbReference type="SAM" id="MobiDB-lite"/>
    </source>
</evidence>
<dbReference type="EMBL" id="KZ996608">
    <property type="protein sequence ID" value="RKO88602.1"/>
    <property type="molecule type" value="Genomic_DNA"/>
</dbReference>
<evidence type="ECO:0000313" key="3">
    <source>
        <dbReference type="Proteomes" id="UP000269721"/>
    </source>
</evidence>
<dbReference type="AlphaFoldDB" id="A0A4P9W8Y3"/>
<protein>
    <submittedName>
        <fullName evidence="2">Uncharacterized protein</fullName>
    </submittedName>
</protein>
<organism evidence="2 3">
    <name type="scientific">Blyttiomyces helicus</name>
    <dbReference type="NCBI Taxonomy" id="388810"/>
    <lineage>
        <taxon>Eukaryota</taxon>
        <taxon>Fungi</taxon>
        <taxon>Fungi incertae sedis</taxon>
        <taxon>Chytridiomycota</taxon>
        <taxon>Chytridiomycota incertae sedis</taxon>
        <taxon>Chytridiomycetes</taxon>
        <taxon>Chytridiomycetes incertae sedis</taxon>
        <taxon>Blyttiomyces</taxon>
    </lineage>
</organism>
<keyword evidence="3" id="KW-1185">Reference proteome</keyword>
<reference evidence="3" key="1">
    <citation type="journal article" date="2018" name="Nat. Microbiol.">
        <title>Leveraging single-cell genomics to expand the fungal tree of life.</title>
        <authorList>
            <person name="Ahrendt S.R."/>
            <person name="Quandt C.A."/>
            <person name="Ciobanu D."/>
            <person name="Clum A."/>
            <person name="Salamov A."/>
            <person name="Andreopoulos B."/>
            <person name="Cheng J.F."/>
            <person name="Woyke T."/>
            <person name="Pelin A."/>
            <person name="Henrissat B."/>
            <person name="Reynolds N.K."/>
            <person name="Benny G.L."/>
            <person name="Smith M.E."/>
            <person name="James T.Y."/>
            <person name="Grigoriev I.V."/>
        </authorList>
    </citation>
    <scope>NUCLEOTIDE SEQUENCE [LARGE SCALE GENOMIC DNA]</scope>
</reference>
<dbReference type="Proteomes" id="UP000269721">
    <property type="component" value="Unassembled WGS sequence"/>
</dbReference>
<gene>
    <name evidence="2" type="ORF">BDK51DRAFT_45220</name>
</gene>
<name>A0A4P9W8Y3_9FUNG</name>
<feature type="region of interest" description="Disordered" evidence="1">
    <location>
        <begin position="82"/>
        <end position="104"/>
    </location>
</feature>
<evidence type="ECO:0000313" key="2">
    <source>
        <dbReference type="EMBL" id="RKO88602.1"/>
    </source>
</evidence>
<accession>A0A4P9W8Y3</accession>